<feature type="chain" id="PRO_5022679417" description="Copper chaperone PCu(A)C" evidence="1">
    <location>
        <begin position="24"/>
        <end position="159"/>
    </location>
</feature>
<gene>
    <name evidence="2" type="ORF">FDP22_12910</name>
</gene>
<evidence type="ECO:0000313" key="3">
    <source>
        <dbReference type="Proteomes" id="UP000305888"/>
    </source>
</evidence>
<dbReference type="KEGG" id="ppru:FDP22_12910"/>
<evidence type="ECO:0000313" key="2">
    <source>
        <dbReference type="EMBL" id="QDL92607.1"/>
    </source>
</evidence>
<proteinExistence type="predicted"/>
<keyword evidence="3" id="KW-1185">Reference proteome</keyword>
<name>A0A5B8FHU5_9RHOB</name>
<dbReference type="OrthoDB" id="7773807at2"/>
<reference evidence="2 3" key="1">
    <citation type="submission" date="2019-06" db="EMBL/GenBank/DDBJ databases">
        <title>Genome sequence of Rhodobacteraceae bacterium D4M1.</title>
        <authorList>
            <person name="Cao J."/>
        </authorList>
    </citation>
    <scope>NUCLEOTIDE SEQUENCE [LARGE SCALE GENOMIC DNA]</scope>
    <source>
        <strain evidence="2 3">D4M1</strain>
    </source>
</reference>
<dbReference type="Proteomes" id="UP000305888">
    <property type="component" value="Chromosome"/>
</dbReference>
<protein>
    <recommendedName>
        <fullName evidence="4">Copper chaperone PCu(A)C</fullName>
    </recommendedName>
</protein>
<accession>A0A5B8FHU5</accession>
<dbReference type="RefSeq" id="WP_138574219.1">
    <property type="nucleotide sequence ID" value="NZ_CP040818.1"/>
</dbReference>
<organism evidence="2 3">
    <name type="scientific">Paroceanicella profunda</name>
    <dbReference type="NCBI Taxonomy" id="2579971"/>
    <lineage>
        <taxon>Bacteria</taxon>
        <taxon>Pseudomonadati</taxon>
        <taxon>Pseudomonadota</taxon>
        <taxon>Alphaproteobacteria</taxon>
        <taxon>Rhodobacterales</taxon>
        <taxon>Paracoccaceae</taxon>
        <taxon>Paroceanicella</taxon>
    </lineage>
</organism>
<evidence type="ECO:0008006" key="4">
    <source>
        <dbReference type="Google" id="ProtNLM"/>
    </source>
</evidence>
<evidence type="ECO:0000256" key="1">
    <source>
        <dbReference type="SAM" id="SignalP"/>
    </source>
</evidence>
<dbReference type="AlphaFoldDB" id="A0A5B8FHU5"/>
<dbReference type="PROSITE" id="PS51257">
    <property type="entry name" value="PROKAR_LIPOPROTEIN"/>
    <property type="match status" value="1"/>
</dbReference>
<sequence>MIRSAFALIPIALMLAGCSYSVANPLSEPDGPQTSAEVAAAKVRLATVDTLDVGRGFRGVLVQVTATAPLQGFYAPELRLLDGGRPTADGAVVLEAVALPPDASPVGAGPASARSMIAAQFVGDDILAGARKIRVVGTDSGLERPIPPVAPAPAPAGSS</sequence>
<dbReference type="EMBL" id="CP040818">
    <property type="protein sequence ID" value="QDL92607.1"/>
    <property type="molecule type" value="Genomic_DNA"/>
</dbReference>
<keyword evidence="1" id="KW-0732">Signal</keyword>
<feature type="signal peptide" evidence="1">
    <location>
        <begin position="1"/>
        <end position="23"/>
    </location>
</feature>